<organism evidence="4 5">
    <name type="scientific">Cohnella nanjingensis</name>
    <dbReference type="NCBI Taxonomy" id="1387779"/>
    <lineage>
        <taxon>Bacteria</taxon>
        <taxon>Bacillati</taxon>
        <taxon>Bacillota</taxon>
        <taxon>Bacilli</taxon>
        <taxon>Bacillales</taxon>
        <taxon>Paenibacillaceae</taxon>
        <taxon>Cohnella</taxon>
    </lineage>
</organism>
<dbReference type="InterPro" id="IPR008902">
    <property type="entry name" value="Rhamnosid_concanavalin"/>
</dbReference>
<dbReference type="GO" id="GO:0016787">
    <property type="term" value="F:hydrolase activity"/>
    <property type="evidence" value="ECO:0007669"/>
    <property type="project" value="UniProtKB-KW"/>
</dbReference>
<dbReference type="InterPro" id="IPR008928">
    <property type="entry name" value="6-hairpin_glycosidase_sf"/>
</dbReference>
<gene>
    <name evidence="4" type="ORF">H7C19_16315</name>
</gene>
<evidence type="ECO:0000313" key="4">
    <source>
        <dbReference type="EMBL" id="MBB6672246.1"/>
    </source>
</evidence>
<evidence type="ECO:0000313" key="5">
    <source>
        <dbReference type="Proteomes" id="UP000547209"/>
    </source>
</evidence>
<dbReference type="Pfam" id="PF05592">
    <property type="entry name" value="Bac_rhamnosid"/>
    <property type="match status" value="1"/>
</dbReference>
<dbReference type="InterPro" id="IPR035398">
    <property type="entry name" value="Bac_rhamnosid_C"/>
</dbReference>
<comment type="caution">
    <text evidence="4">The sequence shown here is derived from an EMBL/GenBank/DDBJ whole genome shotgun (WGS) entry which is preliminary data.</text>
</comment>
<dbReference type="InterPro" id="IPR008979">
    <property type="entry name" value="Galactose-bd-like_sf"/>
</dbReference>
<dbReference type="InterPro" id="IPR012341">
    <property type="entry name" value="6hp_glycosidase-like_sf"/>
</dbReference>
<proteinExistence type="predicted"/>
<dbReference type="GO" id="GO:0005975">
    <property type="term" value="P:carbohydrate metabolic process"/>
    <property type="evidence" value="ECO:0007669"/>
    <property type="project" value="InterPro"/>
</dbReference>
<dbReference type="EMBL" id="JACJVP010000025">
    <property type="protein sequence ID" value="MBB6672246.1"/>
    <property type="molecule type" value="Genomic_DNA"/>
</dbReference>
<dbReference type="InterPro" id="IPR035396">
    <property type="entry name" value="Bac_rhamnosid6H"/>
</dbReference>
<dbReference type="Proteomes" id="UP000547209">
    <property type="component" value="Unassembled WGS sequence"/>
</dbReference>
<protein>
    <submittedName>
        <fullName evidence="4">Family 78 glycoside hydrolase catalytic domain</fullName>
    </submittedName>
</protein>
<dbReference type="Pfam" id="PF17390">
    <property type="entry name" value="Bac_rhamnosid_C"/>
    <property type="match status" value="1"/>
</dbReference>
<evidence type="ECO:0000259" key="2">
    <source>
        <dbReference type="Pfam" id="PF17389"/>
    </source>
</evidence>
<name>A0A7X0RRK9_9BACL</name>
<dbReference type="PANTHER" id="PTHR34987">
    <property type="entry name" value="C, PUTATIVE (AFU_ORTHOLOGUE AFUA_3G02880)-RELATED"/>
    <property type="match status" value="1"/>
</dbReference>
<dbReference type="SUPFAM" id="SSF49785">
    <property type="entry name" value="Galactose-binding domain-like"/>
    <property type="match status" value="1"/>
</dbReference>
<evidence type="ECO:0000259" key="3">
    <source>
        <dbReference type="Pfam" id="PF17390"/>
    </source>
</evidence>
<feature type="domain" description="Alpha-L-rhamnosidase six-hairpin glycosidase" evidence="2">
    <location>
        <begin position="379"/>
        <end position="637"/>
    </location>
</feature>
<sequence>MHRSGTERSPFTGEALWIWGPGGNWQHDFNHGSPFRTCYFRKSFHVPAAGAKLTVHLSADSRYTLFVNGIRVCCGPAKGDIAHQFYDTLVLDSYLKPGENIISAVVICFSATHPDYGELGVPLSIMTATPAFILDGVLMDKEEARVLETLHTDRTWSSLSDRAYAHHRSEDAPGIVSGLGEDLDYEQYPQGWQCGADTGERWQSAVELAVGVTRESVKDSPLPYRLFPRMIPLMREENRRFAGVYRSDSINQVEAERWIWDGKGITIPPGKQISLIVDAGELTTGYPIVFFRRGRGSSVTATYSEALYKDGRKTVEKVLEGGTVEGLYDSFLCDGRDHAYEPLHWRTFRYIRLDITVGEETLDLPDLFYRFVGYPLELTATFSSSDERHGRLWEMTFRTLQLCCHETYEDCPYYEQNQYAGDSQIVALVMGYMTGDWRLARQAVLLFNWSADYEGITKSRYPARVPQVIPSWSLLWIVMVYEYWWHTGDNETAALCKNVIKSTLNWFEGFLNERYLLYKLPYWKIVDWVKEWDHPPGSPPGAEGGETGLISAQYAYCLKLAARLMDTLGQADVAEHYNRLSGKILDGIHAYCWDEAKGLYKDCPHLETYSELGNAWPIIAGCASAERAEAICAQFNRSGSLAKSTLYGRYYVFRALEAGGSYGKFAELLDWWYQMMDSDLTTWPEEPWLARSYCHAWSCSPGYEFLSGILGVKPAAAGFAEVLIAPQPCGLTWAKGSVPTPKGRIHVAWEIVRNTMQVEVQVPEGMNYKIVLPEHPVV</sequence>
<feature type="domain" description="Alpha-L-rhamnosidase C-terminal" evidence="3">
    <location>
        <begin position="711"/>
        <end position="775"/>
    </location>
</feature>
<dbReference type="Gene3D" id="1.50.10.10">
    <property type="match status" value="1"/>
</dbReference>
<dbReference type="RefSeq" id="WP_185143711.1">
    <property type="nucleotide sequence ID" value="NZ_JACJVP010000025.1"/>
</dbReference>
<accession>A0A7X0RRK9</accession>
<evidence type="ECO:0000259" key="1">
    <source>
        <dbReference type="Pfam" id="PF05592"/>
    </source>
</evidence>
<dbReference type="SUPFAM" id="SSF48208">
    <property type="entry name" value="Six-hairpin glycosidases"/>
    <property type="match status" value="1"/>
</dbReference>
<dbReference type="Pfam" id="PF17389">
    <property type="entry name" value="Bac_rhamnosid6H"/>
    <property type="match status" value="1"/>
</dbReference>
<dbReference type="PANTHER" id="PTHR34987:SF2">
    <property type="entry name" value="B, PUTATIVE (AFU_ORTHOLOGUE AFUA_7G05040)-RELATED"/>
    <property type="match status" value="1"/>
</dbReference>
<keyword evidence="5" id="KW-1185">Reference proteome</keyword>
<dbReference type="AlphaFoldDB" id="A0A7X0RRK9"/>
<dbReference type="Gene3D" id="2.60.120.260">
    <property type="entry name" value="Galactose-binding domain-like"/>
    <property type="match status" value="2"/>
</dbReference>
<feature type="domain" description="Alpha-L-rhamnosidase concanavalin-like" evidence="1">
    <location>
        <begin position="274"/>
        <end position="356"/>
    </location>
</feature>
<reference evidence="4 5" key="1">
    <citation type="submission" date="2020-08" db="EMBL/GenBank/DDBJ databases">
        <title>Cohnella phylogeny.</title>
        <authorList>
            <person name="Dunlap C."/>
        </authorList>
    </citation>
    <scope>NUCLEOTIDE SEQUENCE [LARGE SCALE GENOMIC DNA]</scope>
    <source>
        <strain evidence="4 5">DSM 28246</strain>
    </source>
</reference>
<keyword evidence="4" id="KW-0378">Hydrolase</keyword>
<dbReference type="Gene3D" id="2.60.420.10">
    <property type="entry name" value="Maltose phosphorylase, domain 3"/>
    <property type="match status" value="1"/>
</dbReference>